<accession>R2QN02</accession>
<proteinExistence type="predicted"/>
<protein>
    <submittedName>
        <fullName evidence="1">Uncharacterized protein</fullName>
    </submittedName>
</protein>
<dbReference type="STRING" id="155617.RV09_GL001452"/>
<dbReference type="PATRIC" id="fig|1158609.3.peg.2893"/>
<dbReference type="EMBL" id="ASWB01000003">
    <property type="protein sequence ID" value="EOT66024.1"/>
    <property type="molecule type" value="Genomic_DNA"/>
</dbReference>
<dbReference type="AlphaFoldDB" id="R2QN02"/>
<reference evidence="1 3" key="1">
    <citation type="submission" date="2013-02" db="EMBL/GenBank/DDBJ databases">
        <title>The Genome Sequence of Enterococcus moraviensis BAA-383.</title>
        <authorList>
            <consortium name="The Broad Institute Genome Sequencing Platform"/>
            <consortium name="The Broad Institute Genome Sequencing Center for Infectious Disease"/>
            <person name="Earl A.M."/>
            <person name="Gilmore M.S."/>
            <person name="Lebreton F."/>
            <person name="Walker B."/>
            <person name="Young S.K."/>
            <person name="Zeng Q."/>
            <person name="Gargeya S."/>
            <person name="Fitzgerald M."/>
            <person name="Haas B."/>
            <person name="Abouelleil A."/>
            <person name="Alvarado L."/>
            <person name="Arachchi H.M."/>
            <person name="Berlin A.M."/>
            <person name="Chapman S.B."/>
            <person name="Dewar J."/>
            <person name="Goldberg J."/>
            <person name="Griggs A."/>
            <person name="Gujja S."/>
            <person name="Hansen M."/>
            <person name="Howarth C."/>
            <person name="Imamovic A."/>
            <person name="Larimer J."/>
            <person name="McCowan C."/>
            <person name="Murphy C."/>
            <person name="Neiman D."/>
            <person name="Pearson M."/>
            <person name="Priest M."/>
            <person name="Roberts A."/>
            <person name="Saif S."/>
            <person name="Shea T."/>
            <person name="Sisk P."/>
            <person name="Sykes S."/>
            <person name="Wortman J."/>
            <person name="Nusbaum C."/>
            <person name="Birren B."/>
        </authorList>
    </citation>
    <scope>NUCLEOTIDE SEQUENCE [LARGE SCALE GENOMIC DNA]</scope>
    <source>
        <strain evidence="1 3">ATCC BAA-383</strain>
    </source>
</reference>
<dbReference type="EMBL" id="AJAS01000024">
    <property type="protein sequence ID" value="EOH96598.1"/>
    <property type="molecule type" value="Genomic_DNA"/>
</dbReference>
<keyword evidence="4" id="KW-1185">Reference proteome</keyword>
<gene>
    <name evidence="2" type="ORF">I586_02293</name>
    <name evidence="1" type="ORF">UAY_02966</name>
</gene>
<dbReference type="HOGENOM" id="CLU_110674_0_0_9"/>
<dbReference type="Proteomes" id="UP000013781">
    <property type="component" value="Unassembled WGS sequence"/>
</dbReference>
<reference evidence="2 4" key="2">
    <citation type="submission" date="2013-03" db="EMBL/GenBank/DDBJ databases">
        <title>The Genome Sequence of Enterococcus moraviensis BAA-383 (PacBio/Illumina hybrid assembly).</title>
        <authorList>
            <consortium name="The Broad Institute Genomics Platform"/>
            <consortium name="The Broad Institute Genome Sequencing Center for Infectious Disease"/>
            <person name="Earl A."/>
            <person name="Russ C."/>
            <person name="Gilmore M."/>
            <person name="Surin D."/>
            <person name="Walker B."/>
            <person name="Young S."/>
            <person name="Zeng Q."/>
            <person name="Gargeya S."/>
            <person name="Fitzgerald M."/>
            <person name="Haas B."/>
            <person name="Abouelleil A."/>
            <person name="Allen A.W."/>
            <person name="Alvarado L."/>
            <person name="Arachchi H.M."/>
            <person name="Berlin A.M."/>
            <person name="Chapman S.B."/>
            <person name="Gainer-Dewar J."/>
            <person name="Goldberg J."/>
            <person name="Griggs A."/>
            <person name="Gujja S."/>
            <person name="Hansen M."/>
            <person name="Howarth C."/>
            <person name="Imamovic A."/>
            <person name="Ireland A."/>
            <person name="Larimer J."/>
            <person name="McCowan C."/>
            <person name="Murphy C."/>
            <person name="Pearson M."/>
            <person name="Poon T.W."/>
            <person name="Priest M."/>
            <person name="Roberts A."/>
            <person name="Saif S."/>
            <person name="Shea T."/>
            <person name="Sisk P."/>
            <person name="Sykes S."/>
            <person name="Wortman J."/>
            <person name="Nusbaum C."/>
            <person name="Birren B."/>
        </authorList>
    </citation>
    <scope>NUCLEOTIDE SEQUENCE [LARGE SCALE GENOMIC DNA]</scope>
    <source>
        <strain evidence="2 4">ATCC BAA-383</strain>
    </source>
</reference>
<evidence type="ECO:0000313" key="1">
    <source>
        <dbReference type="EMBL" id="EOH96598.1"/>
    </source>
</evidence>
<evidence type="ECO:0000313" key="3">
    <source>
        <dbReference type="Proteomes" id="UP000013781"/>
    </source>
</evidence>
<name>R2QN02_9ENTE</name>
<evidence type="ECO:0000313" key="2">
    <source>
        <dbReference type="EMBL" id="EOT66024.1"/>
    </source>
</evidence>
<dbReference type="eggNOG" id="ENOG5033W0Y">
    <property type="taxonomic scope" value="Bacteria"/>
</dbReference>
<sequence>MNYGTKQYFYSVLKRFNDLVVAVPQDSDVVQSEYKYQPILFAPQEFQTFVDYIYFDEKLLENLSKVSKEDVINMWLLSNPKRKNYSNISEMRKDALDNILFFSDDNYDMTHLKEIINASKFSINPISSEHESIIIYMDSEEGVYEWNCLIKIDNKIYLKIDNKYYIK</sequence>
<comment type="caution">
    <text evidence="1">The sequence shown here is derived from an EMBL/GenBank/DDBJ whole genome shotgun (WGS) entry which is preliminary data.</text>
</comment>
<dbReference type="Proteomes" id="UP000014157">
    <property type="component" value="Unassembled WGS sequence"/>
</dbReference>
<organism evidence="1 3">
    <name type="scientific">Enterococcus moraviensis ATCC BAA-383</name>
    <dbReference type="NCBI Taxonomy" id="1158609"/>
    <lineage>
        <taxon>Bacteria</taxon>
        <taxon>Bacillati</taxon>
        <taxon>Bacillota</taxon>
        <taxon>Bacilli</taxon>
        <taxon>Lactobacillales</taxon>
        <taxon>Enterococcaceae</taxon>
        <taxon>Enterococcus</taxon>
    </lineage>
</organism>
<evidence type="ECO:0000313" key="4">
    <source>
        <dbReference type="Proteomes" id="UP000014157"/>
    </source>
</evidence>